<evidence type="ECO:0000256" key="2">
    <source>
        <dbReference type="ARBA" id="ARBA00023125"/>
    </source>
</evidence>
<keyword evidence="2" id="KW-0238">DNA-binding</keyword>
<organism evidence="5 6">
    <name type="scientific">Paenibacillus montaniterrae</name>
    <dbReference type="NCBI Taxonomy" id="429341"/>
    <lineage>
        <taxon>Bacteria</taxon>
        <taxon>Bacillati</taxon>
        <taxon>Bacillota</taxon>
        <taxon>Bacilli</taxon>
        <taxon>Bacillales</taxon>
        <taxon>Paenibacillaceae</taxon>
        <taxon>Paenibacillus</taxon>
    </lineage>
</organism>
<dbReference type="GO" id="GO:0003700">
    <property type="term" value="F:DNA-binding transcription factor activity"/>
    <property type="evidence" value="ECO:0007669"/>
    <property type="project" value="InterPro"/>
</dbReference>
<evidence type="ECO:0000313" key="6">
    <source>
        <dbReference type="Proteomes" id="UP000683139"/>
    </source>
</evidence>
<dbReference type="InterPro" id="IPR018060">
    <property type="entry name" value="HTH_AraC"/>
</dbReference>
<comment type="caution">
    <text evidence="5">The sequence shown here is derived from an EMBL/GenBank/DDBJ whole genome shotgun (WGS) entry which is preliminary data.</text>
</comment>
<evidence type="ECO:0000313" key="5">
    <source>
        <dbReference type="EMBL" id="GIP14781.1"/>
    </source>
</evidence>
<proteinExistence type="predicted"/>
<evidence type="ECO:0000256" key="3">
    <source>
        <dbReference type="ARBA" id="ARBA00023163"/>
    </source>
</evidence>
<protein>
    <recommendedName>
        <fullName evidence="4">HTH araC/xylS-type domain-containing protein</fullName>
    </recommendedName>
</protein>
<gene>
    <name evidence="5" type="ORF">J40TS1_04230</name>
</gene>
<name>A0A920CVA0_9BACL</name>
<accession>A0A920CVA0</accession>
<dbReference type="EMBL" id="BOSE01000001">
    <property type="protein sequence ID" value="GIP14781.1"/>
    <property type="molecule type" value="Genomic_DNA"/>
</dbReference>
<dbReference type="Gene3D" id="1.10.10.60">
    <property type="entry name" value="Homeodomain-like"/>
    <property type="match status" value="2"/>
</dbReference>
<dbReference type="PANTHER" id="PTHR43280:SF34">
    <property type="entry name" value="ARAC-FAMILY TRANSCRIPTIONAL REGULATOR"/>
    <property type="match status" value="1"/>
</dbReference>
<reference evidence="5" key="1">
    <citation type="submission" date="2021-03" db="EMBL/GenBank/DDBJ databases">
        <title>Antimicrobial resistance genes in bacteria isolated from Japanese honey, and their potential for conferring macrolide and lincosamide resistance in the American foulbrood pathogen Paenibacillus larvae.</title>
        <authorList>
            <person name="Okamoto M."/>
            <person name="Kumagai M."/>
            <person name="Kanamori H."/>
            <person name="Takamatsu D."/>
        </authorList>
    </citation>
    <scope>NUCLEOTIDE SEQUENCE</scope>
    <source>
        <strain evidence="5">J40TS1</strain>
    </source>
</reference>
<sequence>MDTVNEHSELLALCRLLQESLQLPLYYLAADAKQSEAFGGQQQEQTVNPLFSTTLEQLHSLLEQEMDIALPTLLASPFLEQFMVVPVKEAVGGRSAVVIGPCSSEKPSAEIISNLMNDHRIPHSRRAQWSSYLQQLPHAHTTRMLYAGVLAYRLMNGVQLDITDVLQSYMQYSVKQPLQENVEVIVANQRESAMFHMELEAEKRFFELIASGNKDELMKGMIDLPYEEVGVLSKRSQLRNRKNFAIISIAFATRAAMSGGLYEELAFTLSDLHIQHIEELNDVKAVESATIAALLDFTERVGTIKKQGISKPVRLCQEYIYNHLYEPLAPDKLAELVQLNAAYLSQLFKKETGLPLASYIQREKIEESKRLLRHTNDKIAVISTKLNFYDETYFVKVFKKHTGMTPRAYRASSKHPIMRT</sequence>
<keyword evidence="1" id="KW-0805">Transcription regulation</keyword>
<keyword evidence="6" id="KW-1185">Reference proteome</keyword>
<dbReference type="GO" id="GO:0043565">
    <property type="term" value="F:sequence-specific DNA binding"/>
    <property type="evidence" value="ECO:0007669"/>
    <property type="project" value="InterPro"/>
</dbReference>
<dbReference type="PROSITE" id="PS00041">
    <property type="entry name" value="HTH_ARAC_FAMILY_1"/>
    <property type="match status" value="1"/>
</dbReference>
<evidence type="ECO:0000256" key="1">
    <source>
        <dbReference type="ARBA" id="ARBA00023015"/>
    </source>
</evidence>
<evidence type="ECO:0000259" key="4">
    <source>
        <dbReference type="PROSITE" id="PS01124"/>
    </source>
</evidence>
<dbReference type="PROSITE" id="PS01124">
    <property type="entry name" value="HTH_ARAC_FAMILY_2"/>
    <property type="match status" value="1"/>
</dbReference>
<dbReference type="PANTHER" id="PTHR43280">
    <property type="entry name" value="ARAC-FAMILY TRANSCRIPTIONAL REGULATOR"/>
    <property type="match status" value="1"/>
</dbReference>
<keyword evidence="3" id="KW-0804">Transcription</keyword>
<dbReference type="SUPFAM" id="SSF46689">
    <property type="entry name" value="Homeodomain-like"/>
    <property type="match status" value="2"/>
</dbReference>
<dbReference type="InterPro" id="IPR009057">
    <property type="entry name" value="Homeodomain-like_sf"/>
</dbReference>
<dbReference type="RefSeq" id="WP_213512976.1">
    <property type="nucleotide sequence ID" value="NZ_BOSE01000001.1"/>
</dbReference>
<dbReference type="SMART" id="SM00342">
    <property type="entry name" value="HTH_ARAC"/>
    <property type="match status" value="1"/>
</dbReference>
<dbReference type="AlphaFoldDB" id="A0A920CVA0"/>
<dbReference type="InterPro" id="IPR018062">
    <property type="entry name" value="HTH_AraC-typ_CS"/>
</dbReference>
<dbReference type="Pfam" id="PF12833">
    <property type="entry name" value="HTH_18"/>
    <property type="match status" value="1"/>
</dbReference>
<dbReference type="Proteomes" id="UP000683139">
    <property type="component" value="Unassembled WGS sequence"/>
</dbReference>
<feature type="domain" description="HTH araC/xylS-type" evidence="4">
    <location>
        <begin position="314"/>
        <end position="412"/>
    </location>
</feature>